<feature type="transmembrane region" description="Helical" evidence="6">
    <location>
        <begin position="202"/>
        <end position="224"/>
    </location>
</feature>
<gene>
    <name evidence="7" type="ORF">CEY11_18090</name>
</gene>
<feature type="transmembrane region" description="Helical" evidence="6">
    <location>
        <begin position="147"/>
        <end position="171"/>
    </location>
</feature>
<keyword evidence="2" id="KW-1003">Cell membrane</keyword>
<feature type="transmembrane region" description="Helical" evidence="6">
    <location>
        <begin position="111"/>
        <end position="127"/>
    </location>
</feature>
<evidence type="ECO:0000256" key="6">
    <source>
        <dbReference type="SAM" id="Phobius"/>
    </source>
</evidence>
<dbReference type="CDD" id="cd06581">
    <property type="entry name" value="TM_PBP1_LivM_like"/>
    <property type="match status" value="1"/>
</dbReference>
<feature type="transmembrane region" description="Helical" evidence="6">
    <location>
        <begin position="278"/>
        <end position="300"/>
    </location>
</feature>
<dbReference type="AlphaFoldDB" id="A0A225MB27"/>
<dbReference type="Pfam" id="PF02653">
    <property type="entry name" value="BPD_transp_2"/>
    <property type="match status" value="1"/>
</dbReference>
<keyword evidence="4 6" id="KW-1133">Transmembrane helix</keyword>
<evidence type="ECO:0000313" key="8">
    <source>
        <dbReference type="Proteomes" id="UP000214603"/>
    </source>
</evidence>
<dbReference type="RefSeq" id="WP_088604808.1">
    <property type="nucleotide sequence ID" value="NZ_NJIH01000010.1"/>
</dbReference>
<evidence type="ECO:0000313" key="7">
    <source>
        <dbReference type="EMBL" id="OWT56801.1"/>
    </source>
</evidence>
<protein>
    <submittedName>
        <fullName evidence="7">Amino acid ABC transporter</fullName>
    </submittedName>
</protein>
<keyword evidence="5 6" id="KW-0472">Membrane</keyword>
<dbReference type="EMBL" id="NJIH01000010">
    <property type="protein sequence ID" value="OWT56801.1"/>
    <property type="molecule type" value="Genomic_DNA"/>
</dbReference>
<sequence length="308" mass="32660">MPKAQALRASLAVLVPLVLAAALLPQVYSNQLLLFNFLVFLTLAQGVNIIYGFTGYLPFGYVGFFGAGAYGFALAVMHLHAGPLAAMAAGAATSVIFGLVLTPLLRLSGPYFAIANLAAALAIAEIVSNPELENITKGPYGVSLSGIFNPALSYAIAILVMAFTVGCVLYLRYSRFGLALQAIKDDPISAASSGINVVRARVIAWLLSALTAGLIGANFAWYVSVFYPDNVFSPDFSIFAIVFALFGGVATVTGPIFGVIVLYGLYNFIGISTPQYFQLIYGLLIMALVLFLPNGLASLLRRWGIHVI</sequence>
<feature type="transmembrane region" description="Helical" evidence="6">
    <location>
        <begin position="30"/>
        <end position="51"/>
    </location>
</feature>
<dbReference type="InterPro" id="IPR043428">
    <property type="entry name" value="LivM-like"/>
</dbReference>
<accession>A0A225MB27</accession>
<evidence type="ECO:0000256" key="3">
    <source>
        <dbReference type="ARBA" id="ARBA00022692"/>
    </source>
</evidence>
<evidence type="ECO:0000256" key="1">
    <source>
        <dbReference type="ARBA" id="ARBA00004651"/>
    </source>
</evidence>
<dbReference type="Proteomes" id="UP000214603">
    <property type="component" value="Unassembled WGS sequence"/>
</dbReference>
<comment type="subcellular location">
    <subcellularLocation>
        <location evidence="1">Cell membrane</location>
        <topology evidence="1">Multi-pass membrane protein</topology>
    </subcellularLocation>
</comment>
<evidence type="ECO:0000256" key="2">
    <source>
        <dbReference type="ARBA" id="ARBA00022475"/>
    </source>
</evidence>
<dbReference type="OrthoDB" id="9814461at2"/>
<dbReference type="GO" id="GO:0015658">
    <property type="term" value="F:branched-chain amino acid transmembrane transporter activity"/>
    <property type="evidence" value="ECO:0007669"/>
    <property type="project" value="InterPro"/>
</dbReference>
<keyword evidence="3 6" id="KW-0812">Transmembrane</keyword>
<reference evidence="8" key="1">
    <citation type="submission" date="2017-06" db="EMBL/GenBank/DDBJ databases">
        <title>Herbaspirillum phytohormonus sp. nov., isolated from the root nodule of Robinia pseudoacacia in lead-zinc mine.</title>
        <authorList>
            <person name="Fan M."/>
            <person name="Lin Y."/>
        </authorList>
    </citation>
    <scope>NUCLEOTIDE SEQUENCE [LARGE SCALE GENOMIC DNA]</scope>
    <source>
        <strain evidence="8">SC-089</strain>
    </source>
</reference>
<comment type="caution">
    <text evidence="7">The sequence shown here is derived from an EMBL/GenBank/DDBJ whole genome shotgun (WGS) entry which is preliminary data.</text>
</comment>
<feature type="transmembrane region" description="Helical" evidence="6">
    <location>
        <begin position="236"/>
        <end position="266"/>
    </location>
</feature>
<feature type="transmembrane region" description="Helical" evidence="6">
    <location>
        <begin position="58"/>
        <end position="78"/>
    </location>
</feature>
<evidence type="ECO:0000256" key="5">
    <source>
        <dbReference type="ARBA" id="ARBA00023136"/>
    </source>
</evidence>
<evidence type="ECO:0000256" key="4">
    <source>
        <dbReference type="ARBA" id="ARBA00022989"/>
    </source>
</evidence>
<dbReference type="InterPro" id="IPR001851">
    <property type="entry name" value="ABC_transp_permease"/>
</dbReference>
<keyword evidence="8" id="KW-1185">Reference proteome</keyword>
<name>A0A225MB27_9BURK</name>
<dbReference type="PANTHER" id="PTHR30482">
    <property type="entry name" value="HIGH-AFFINITY BRANCHED-CHAIN AMINO ACID TRANSPORT SYSTEM PERMEASE"/>
    <property type="match status" value="1"/>
</dbReference>
<dbReference type="GO" id="GO:0005886">
    <property type="term" value="C:plasma membrane"/>
    <property type="evidence" value="ECO:0007669"/>
    <property type="project" value="UniProtKB-SubCell"/>
</dbReference>
<dbReference type="PANTHER" id="PTHR30482:SF10">
    <property type="entry name" value="HIGH-AFFINITY BRANCHED-CHAIN AMINO ACID TRANSPORT PROTEIN BRAE"/>
    <property type="match status" value="1"/>
</dbReference>
<proteinExistence type="predicted"/>
<feature type="transmembrane region" description="Helical" evidence="6">
    <location>
        <begin position="84"/>
        <end position="104"/>
    </location>
</feature>
<organism evidence="7 8">
    <name type="scientific">Candidimonas nitroreducens</name>
    <dbReference type="NCBI Taxonomy" id="683354"/>
    <lineage>
        <taxon>Bacteria</taxon>
        <taxon>Pseudomonadati</taxon>
        <taxon>Pseudomonadota</taxon>
        <taxon>Betaproteobacteria</taxon>
        <taxon>Burkholderiales</taxon>
        <taxon>Alcaligenaceae</taxon>
        <taxon>Candidimonas</taxon>
    </lineage>
</organism>